<dbReference type="OrthoDB" id="1653543at2"/>
<dbReference type="AlphaFoldDB" id="A0A0X8GZX3"/>
<dbReference type="PANTHER" id="PTHR33498">
    <property type="entry name" value="TRANSPOSASE FOR INSERTION SEQUENCE ELEMENT IS1557"/>
    <property type="match status" value="1"/>
</dbReference>
<evidence type="ECO:0000313" key="4">
    <source>
        <dbReference type="Proteomes" id="UP000063781"/>
    </source>
</evidence>
<proteinExistence type="predicted"/>
<gene>
    <name evidence="3" type="ORF">AOC36_05765</name>
</gene>
<dbReference type="EMBL" id="CP013213">
    <property type="protein sequence ID" value="AMC93503.1"/>
    <property type="molecule type" value="Genomic_DNA"/>
</dbReference>
<dbReference type="RefSeq" id="WP_067632355.1">
    <property type="nucleotide sequence ID" value="NZ_CP013213.1"/>
</dbReference>
<feature type="domain" description="Transposase IS204/IS1001/IS1096/IS1165 zinc-finger" evidence="2">
    <location>
        <begin position="47"/>
        <end position="96"/>
    </location>
</feature>
<evidence type="ECO:0008006" key="5">
    <source>
        <dbReference type="Google" id="ProtNLM"/>
    </source>
</evidence>
<dbReference type="Pfam" id="PF01610">
    <property type="entry name" value="DDE_Tnp_ISL3"/>
    <property type="match status" value="1"/>
</dbReference>
<keyword evidence="4" id="KW-1185">Reference proteome</keyword>
<dbReference type="InterPro" id="IPR029261">
    <property type="entry name" value="Transposase_Znf"/>
</dbReference>
<dbReference type="InterPro" id="IPR002560">
    <property type="entry name" value="Transposase_DDE"/>
</dbReference>
<organism evidence="3 4">
    <name type="scientific">Erysipelothrix larvae</name>
    <dbReference type="NCBI Taxonomy" id="1514105"/>
    <lineage>
        <taxon>Bacteria</taxon>
        <taxon>Bacillati</taxon>
        <taxon>Bacillota</taxon>
        <taxon>Erysipelotrichia</taxon>
        <taxon>Erysipelotrichales</taxon>
        <taxon>Erysipelotrichaceae</taxon>
        <taxon>Erysipelothrix</taxon>
    </lineage>
</organism>
<dbReference type="NCBIfam" id="NF033550">
    <property type="entry name" value="transpos_ISL3"/>
    <property type="match status" value="1"/>
</dbReference>
<accession>A0A0X8GZX3</accession>
<evidence type="ECO:0000259" key="1">
    <source>
        <dbReference type="Pfam" id="PF01610"/>
    </source>
</evidence>
<dbReference type="STRING" id="1514105.AOC36_05765"/>
<evidence type="ECO:0000313" key="3">
    <source>
        <dbReference type="EMBL" id="AMC93503.1"/>
    </source>
</evidence>
<dbReference type="KEGG" id="erl:AOC36_05765"/>
<feature type="domain" description="Transposase IS204/IS1001/IS1096/IS1165 DDE" evidence="1">
    <location>
        <begin position="168"/>
        <end position="414"/>
    </location>
</feature>
<dbReference type="Proteomes" id="UP000063781">
    <property type="component" value="Chromosome"/>
</dbReference>
<protein>
    <recommendedName>
        <fullName evidence="5">Transposase</fullName>
    </recommendedName>
</protein>
<dbReference type="PANTHER" id="PTHR33498:SF1">
    <property type="entry name" value="TRANSPOSASE FOR INSERTION SEQUENCE ELEMENT IS1557"/>
    <property type="match status" value="1"/>
</dbReference>
<name>A0A0X8GZX3_9FIRM</name>
<evidence type="ECO:0000259" key="2">
    <source>
        <dbReference type="Pfam" id="PF14690"/>
    </source>
</evidence>
<dbReference type="Pfam" id="PF14690">
    <property type="entry name" value="Zn_ribbon_ISL3"/>
    <property type="match status" value="1"/>
</dbReference>
<sequence length="430" mass="49457">MSISNCIRSLLNIKDPNIIFSDNCVSQETVKGKTTHICKAILSVNTPPHCVHCGCINENHSIYKNGTKTVSIKLPNASNISTILRLKKPRFCCKKCNKGTIAETTCVKPNHSISTNTFHAAILESKSKRSVKDIAKSLNISHTTVNNWLKSINEDFVVSRLSLPEHLAFDEFRSVKSVKGKMSFIYMDADSGNVLDIVQNRQLGHLKSYFNTYPKEVRDKVKTITIDMYEPYIQLIKSCFHNAEIITDRFHIVQHLNRALNSTRVSVMNDTPDSKTKLKNYWKLILKDNLKLDSNDCHHYRCYKHLMSESMIVDDLLRVDKTFEETYWVHQRLTQAIRNKNMTSLLEILNDPPKNISIQMKKAIKTLKKYETSVSNAIKYPHSNGRIEGTNNLIKVIKRIAFGYRSFENFRTRVLLICNTMVRLEMKSTH</sequence>
<reference evidence="3 4" key="1">
    <citation type="submission" date="2015-10" db="EMBL/GenBank/DDBJ databases">
        <title>Erysipelothrix larvae sp. LV19 isolated from the larval gut of the rhinoceros beetle, Trypoxylus dichotomus.</title>
        <authorList>
            <person name="Lim S."/>
            <person name="Kim B.-C."/>
        </authorList>
    </citation>
    <scope>NUCLEOTIDE SEQUENCE [LARGE SCALE GENOMIC DNA]</scope>
    <source>
        <strain evidence="3 4">LV19</strain>
    </source>
</reference>
<dbReference type="InterPro" id="IPR047951">
    <property type="entry name" value="Transpos_ISL3"/>
</dbReference>